<reference evidence="3" key="1">
    <citation type="journal article" date="2022" name="Int. J. Mol. Sci.">
        <title>Draft Genome of Tanacetum Coccineum: Genomic Comparison of Closely Related Tanacetum-Family Plants.</title>
        <authorList>
            <person name="Yamashiro T."/>
            <person name="Shiraishi A."/>
            <person name="Nakayama K."/>
            <person name="Satake H."/>
        </authorList>
    </citation>
    <scope>NUCLEOTIDE SEQUENCE</scope>
</reference>
<keyword evidence="4" id="KW-1185">Reference proteome</keyword>
<feature type="domain" description="Retrovirus-related Pol polyprotein from transposon TNT 1-94-like beta-barrel" evidence="2">
    <location>
        <begin position="128"/>
        <end position="201"/>
    </location>
</feature>
<evidence type="ECO:0000313" key="3">
    <source>
        <dbReference type="EMBL" id="GJS70055.1"/>
    </source>
</evidence>
<comment type="caution">
    <text evidence="3">The sequence shown here is derived from an EMBL/GenBank/DDBJ whole genome shotgun (WGS) entry which is preliminary data.</text>
</comment>
<evidence type="ECO:0000313" key="4">
    <source>
        <dbReference type="Proteomes" id="UP001151760"/>
    </source>
</evidence>
<dbReference type="InterPro" id="IPR025724">
    <property type="entry name" value="GAG-pre-integrase_dom"/>
</dbReference>
<feature type="domain" description="GAG-pre-integrase" evidence="1">
    <location>
        <begin position="236"/>
        <end position="290"/>
    </location>
</feature>
<reference evidence="3" key="2">
    <citation type="submission" date="2022-01" db="EMBL/GenBank/DDBJ databases">
        <authorList>
            <person name="Yamashiro T."/>
            <person name="Shiraishi A."/>
            <person name="Satake H."/>
            <person name="Nakayama K."/>
        </authorList>
    </citation>
    <scope>NUCLEOTIDE SEQUENCE</scope>
</reference>
<gene>
    <name evidence="3" type="ORF">Tco_0702896</name>
</gene>
<organism evidence="3 4">
    <name type="scientific">Tanacetum coccineum</name>
    <dbReference type="NCBI Taxonomy" id="301880"/>
    <lineage>
        <taxon>Eukaryota</taxon>
        <taxon>Viridiplantae</taxon>
        <taxon>Streptophyta</taxon>
        <taxon>Embryophyta</taxon>
        <taxon>Tracheophyta</taxon>
        <taxon>Spermatophyta</taxon>
        <taxon>Magnoliopsida</taxon>
        <taxon>eudicotyledons</taxon>
        <taxon>Gunneridae</taxon>
        <taxon>Pentapetalae</taxon>
        <taxon>asterids</taxon>
        <taxon>campanulids</taxon>
        <taxon>Asterales</taxon>
        <taxon>Asteraceae</taxon>
        <taxon>Asteroideae</taxon>
        <taxon>Anthemideae</taxon>
        <taxon>Anthemidinae</taxon>
        <taxon>Tanacetum</taxon>
    </lineage>
</organism>
<evidence type="ECO:0000259" key="2">
    <source>
        <dbReference type="Pfam" id="PF22936"/>
    </source>
</evidence>
<sequence length="295" mass="32710">MTHPHPKWNFVPTAVATKSRQVLVNAAKQSSPRATASISTARLVNTAATKPKVNDALPITYSYFKAHSPVRRVFNQKSAAKTNNFNEKVNTARVKNVTTAGPKAIVSAAEGNGENVGNPQYTLQDQGIFDSGCSRHMTRNKFFLTDYQEIDGGFVAFGGSPKGGKITGKGKIRTGKLDFEDVYFIKKLKFNLFSISQMCDKKNSVFFTKTECLVLSPDFKLLDESQVFLKVPRHDNMYSFNLKNVVPSGGLTCLFAKATIDESNLWHRRLGHINFKTRNKLVRGNLVRGLLSKVG</sequence>
<accession>A0ABQ4XYD0</accession>
<evidence type="ECO:0000259" key="1">
    <source>
        <dbReference type="Pfam" id="PF13976"/>
    </source>
</evidence>
<name>A0ABQ4XYD0_9ASTR</name>
<dbReference type="Pfam" id="PF13976">
    <property type="entry name" value="gag_pre-integrs"/>
    <property type="match status" value="1"/>
</dbReference>
<dbReference type="EMBL" id="BQNB010009906">
    <property type="protein sequence ID" value="GJS70055.1"/>
    <property type="molecule type" value="Genomic_DNA"/>
</dbReference>
<protein>
    <submittedName>
        <fullName evidence="3">Ribonuclease H-like domain-containing protein</fullName>
    </submittedName>
</protein>
<dbReference type="Pfam" id="PF22936">
    <property type="entry name" value="Pol_BBD"/>
    <property type="match status" value="1"/>
</dbReference>
<proteinExistence type="predicted"/>
<dbReference type="InterPro" id="IPR054722">
    <property type="entry name" value="PolX-like_BBD"/>
</dbReference>
<dbReference type="Proteomes" id="UP001151760">
    <property type="component" value="Unassembled WGS sequence"/>
</dbReference>